<dbReference type="EMBL" id="BNAT01000057">
    <property type="protein sequence ID" value="GHE63573.1"/>
    <property type="molecule type" value="Genomic_DNA"/>
</dbReference>
<organism evidence="1 2">
    <name type="scientific">Streptomyces capitiformicae</name>
    <dbReference type="NCBI Taxonomy" id="2014920"/>
    <lineage>
        <taxon>Bacteria</taxon>
        <taxon>Bacillati</taxon>
        <taxon>Actinomycetota</taxon>
        <taxon>Actinomycetes</taxon>
        <taxon>Kitasatosporales</taxon>
        <taxon>Streptomycetaceae</taxon>
        <taxon>Streptomyces</taxon>
    </lineage>
</organism>
<evidence type="ECO:0000313" key="1">
    <source>
        <dbReference type="EMBL" id="GHE63573.1"/>
    </source>
</evidence>
<dbReference type="Proteomes" id="UP000603227">
    <property type="component" value="Unassembled WGS sequence"/>
</dbReference>
<keyword evidence="2" id="KW-1185">Reference proteome</keyword>
<reference evidence="1" key="1">
    <citation type="journal article" date="2014" name="Int. J. Syst. Evol. Microbiol.">
        <title>Complete genome sequence of Corynebacterium casei LMG S-19264T (=DSM 44701T), isolated from a smear-ripened cheese.</title>
        <authorList>
            <consortium name="US DOE Joint Genome Institute (JGI-PGF)"/>
            <person name="Walter F."/>
            <person name="Albersmeier A."/>
            <person name="Kalinowski J."/>
            <person name="Ruckert C."/>
        </authorList>
    </citation>
    <scope>NUCLEOTIDE SEQUENCE</scope>
    <source>
        <strain evidence="1">CGMCC 4.7403</strain>
    </source>
</reference>
<protein>
    <submittedName>
        <fullName evidence="1">Uncharacterized protein</fullName>
    </submittedName>
</protein>
<evidence type="ECO:0000313" key="2">
    <source>
        <dbReference type="Proteomes" id="UP000603227"/>
    </source>
</evidence>
<reference evidence="1" key="2">
    <citation type="submission" date="2020-09" db="EMBL/GenBank/DDBJ databases">
        <authorList>
            <person name="Sun Q."/>
            <person name="Zhou Y."/>
        </authorList>
    </citation>
    <scope>NUCLEOTIDE SEQUENCE</scope>
    <source>
        <strain evidence="1">CGMCC 4.7403</strain>
    </source>
</reference>
<dbReference type="AlphaFoldDB" id="A0A919DMJ9"/>
<gene>
    <name evidence="1" type="ORF">GCM10017771_86960</name>
</gene>
<comment type="caution">
    <text evidence="1">The sequence shown here is derived from an EMBL/GenBank/DDBJ whole genome shotgun (WGS) entry which is preliminary data.</text>
</comment>
<name>A0A919DMJ9_9ACTN</name>
<sequence>MGVGHLPEQNVGGGAVALLGPLTTGTAVVSSAGEQGAARVLGGPYVVVPYETVNVRTGPARPFPSAGTVAAGEARGAYCWEFGELISDYGFTNRVDKLTSRHEGSDQYQRYKNHFNLRSLPRLYSQL</sequence>
<dbReference type="RefSeq" id="WP_189787937.1">
    <property type="nucleotide sequence ID" value="NZ_BNAT01000057.1"/>
</dbReference>
<proteinExistence type="predicted"/>
<accession>A0A919DMJ9</accession>